<evidence type="ECO:0000313" key="1">
    <source>
        <dbReference type="EMBL" id="TYL39280.1"/>
    </source>
</evidence>
<gene>
    <name evidence="1" type="ORF">CV102_08355</name>
</gene>
<proteinExistence type="predicted"/>
<keyword evidence="2" id="KW-1185">Reference proteome</keyword>
<reference evidence="1" key="1">
    <citation type="submission" date="2017-11" db="EMBL/GenBank/DDBJ databases">
        <authorList>
            <person name="Kajale S.C."/>
            <person name="Sharma A."/>
        </authorList>
    </citation>
    <scope>NUCLEOTIDE SEQUENCE</scope>
    <source>
        <strain evidence="1">LS1_42</strain>
    </source>
</reference>
<dbReference type="EMBL" id="PHNJ01000003">
    <property type="protein sequence ID" value="TYL39280.1"/>
    <property type="molecule type" value="Genomic_DNA"/>
</dbReference>
<dbReference type="AlphaFoldDB" id="A0A8J8TSP2"/>
<name>A0A8J8TSP2_9EURY</name>
<accession>A0A8J8TSP2</accession>
<dbReference type="Proteomes" id="UP000766904">
    <property type="component" value="Unassembled WGS sequence"/>
</dbReference>
<comment type="caution">
    <text evidence="1">The sequence shown here is derived from an EMBL/GenBank/DDBJ whole genome shotgun (WGS) entry which is preliminary data.</text>
</comment>
<protein>
    <submittedName>
        <fullName evidence="1">Uncharacterized protein</fullName>
    </submittedName>
</protein>
<organism evidence="1 2">
    <name type="scientific">Natronococcus pandeyae</name>
    <dbReference type="NCBI Taxonomy" id="2055836"/>
    <lineage>
        <taxon>Archaea</taxon>
        <taxon>Methanobacteriati</taxon>
        <taxon>Methanobacteriota</taxon>
        <taxon>Stenosarchaea group</taxon>
        <taxon>Halobacteria</taxon>
        <taxon>Halobacteriales</taxon>
        <taxon>Natrialbaceae</taxon>
        <taxon>Natronococcus</taxon>
    </lineage>
</organism>
<sequence length="107" mass="11889">MVSSGTLERAIETYNEYRSPMATAELLETSSDAFLVRFEGPFCRMCCDYDYFEDLIYELDEYGVDPDALAVAEIEYAGEERFVVTFAASEPAGKATDYSGFGVGNAR</sequence>
<dbReference type="RefSeq" id="WP_148857424.1">
    <property type="nucleotide sequence ID" value="NZ_PHNJ01000003.1"/>
</dbReference>
<evidence type="ECO:0000313" key="2">
    <source>
        <dbReference type="Proteomes" id="UP000766904"/>
    </source>
</evidence>
<dbReference type="OrthoDB" id="31224at2157"/>